<evidence type="ECO:0008006" key="3">
    <source>
        <dbReference type="Google" id="ProtNLM"/>
    </source>
</evidence>
<reference evidence="1" key="1">
    <citation type="journal article" date="2023" name="Science">
        <title>Genome structures resolve the early diversification of teleost fishes.</title>
        <authorList>
            <person name="Parey E."/>
            <person name="Louis A."/>
            <person name="Montfort J."/>
            <person name="Bouchez O."/>
            <person name="Roques C."/>
            <person name="Iampietro C."/>
            <person name="Lluch J."/>
            <person name="Castinel A."/>
            <person name="Donnadieu C."/>
            <person name="Desvignes T."/>
            <person name="Floi Bucao C."/>
            <person name="Jouanno E."/>
            <person name="Wen M."/>
            <person name="Mejri S."/>
            <person name="Dirks R."/>
            <person name="Jansen H."/>
            <person name="Henkel C."/>
            <person name="Chen W.J."/>
            <person name="Zahm M."/>
            <person name="Cabau C."/>
            <person name="Klopp C."/>
            <person name="Thompson A.W."/>
            <person name="Robinson-Rechavi M."/>
            <person name="Braasch I."/>
            <person name="Lecointre G."/>
            <person name="Bobe J."/>
            <person name="Postlethwait J.H."/>
            <person name="Berthelot C."/>
            <person name="Roest Crollius H."/>
            <person name="Guiguen Y."/>
        </authorList>
    </citation>
    <scope>NUCLEOTIDE SEQUENCE</scope>
    <source>
        <strain evidence="1">NC1722</strain>
    </source>
</reference>
<protein>
    <recommendedName>
        <fullName evidence="3">Nuclease HARBI1</fullName>
    </recommendedName>
</protein>
<dbReference type="Proteomes" id="UP001221898">
    <property type="component" value="Unassembled WGS sequence"/>
</dbReference>
<accession>A0AAD7W0B8</accession>
<comment type="caution">
    <text evidence="1">The sequence shown here is derived from an EMBL/GenBank/DDBJ whole genome shotgun (WGS) entry which is preliminary data.</text>
</comment>
<proteinExistence type="predicted"/>
<organism evidence="1 2">
    <name type="scientific">Aldrovandia affinis</name>
    <dbReference type="NCBI Taxonomy" id="143900"/>
    <lineage>
        <taxon>Eukaryota</taxon>
        <taxon>Metazoa</taxon>
        <taxon>Chordata</taxon>
        <taxon>Craniata</taxon>
        <taxon>Vertebrata</taxon>
        <taxon>Euteleostomi</taxon>
        <taxon>Actinopterygii</taxon>
        <taxon>Neopterygii</taxon>
        <taxon>Teleostei</taxon>
        <taxon>Notacanthiformes</taxon>
        <taxon>Halosauridae</taxon>
        <taxon>Aldrovandia</taxon>
    </lineage>
</organism>
<dbReference type="EMBL" id="JAINUG010000491">
    <property type="protein sequence ID" value="KAJ8367269.1"/>
    <property type="molecule type" value="Genomic_DNA"/>
</dbReference>
<name>A0AAD7W0B8_9TELE</name>
<gene>
    <name evidence="1" type="ORF">AAFF_G00323630</name>
</gene>
<dbReference type="AlphaFoldDB" id="A0AAD7W0B8"/>
<sequence length="87" mass="9607">MYRRVIGTSPGNVEKCVKATCVLHNFIRWTAGAQQLRDRLLILLISSPSAEWEPTTPQGGHPCPIASSCCLQQYLQQGINQAAKLEL</sequence>
<evidence type="ECO:0000313" key="2">
    <source>
        <dbReference type="Proteomes" id="UP001221898"/>
    </source>
</evidence>
<keyword evidence="2" id="KW-1185">Reference proteome</keyword>
<evidence type="ECO:0000313" key="1">
    <source>
        <dbReference type="EMBL" id="KAJ8367269.1"/>
    </source>
</evidence>